<keyword evidence="2" id="KW-1185">Reference proteome</keyword>
<evidence type="ECO:0000313" key="2">
    <source>
        <dbReference type="Proteomes" id="UP000814033"/>
    </source>
</evidence>
<proteinExistence type="predicted"/>
<evidence type="ECO:0000313" key="1">
    <source>
        <dbReference type="EMBL" id="KAI0044306.1"/>
    </source>
</evidence>
<dbReference type="EMBL" id="MU275987">
    <property type="protein sequence ID" value="KAI0044306.1"/>
    <property type="molecule type" value="Genomic_DNA"/>
</dbReference>
<accession>A0ACB8RJD6</accession>
<protein>
    <submittedName>
        <fullName evidence="1">Uncharacterized protein</fullName>
    </submittedName>
</protein>
<reference evidence="1" key="2">
    <citation type="journal article" date="2022" name="New Phytol.">
        <title>Evolutionary transition to the ectomycorrhizal habit in the genomes of a hyperdiverse lineage of mushroom-forming fungi.</title>
        <authorList>
            <person name="Looney B."/>
            <person name="Miyauchi S."/>
            <person name="Morin E."/>
            <person name="Drula E."/>
            <person name="Courty P.E."/>
            <person name="Kohler A."/>
            <person name="Kuo A."/>
            <person name="LaButti K."/>
            <person name="Pangilinan J."/>
            <person name="Lipzen A."/>
            <person name="Riley R."/>
            <person name="Andreopoulos W."/>
            <person name="He G."/>
            <person name="Johnson J."/>
            <person name="Nolan M."/>
            <person name="Tritt A."/>
            <person name="Barry K.W."/>
            <person name="Grigoriev I.V."/>
            <person name="Nagy L.G."/>
            <person name="Hibbett D."/>
            <person name="Henrissat B."/>
            <person name="Matheny P.B."/>
            <person name="Labbe J."/>
            <person name="Martin F.M."/>
        </authorList>
    </citation>
    <scope>NUCLEOTIDE SEQUENCE</scope>
    <source>
        <strain evidence="1">FP105234-sp</strain>
    </source>
</reference>
<name>A0ACB8RJD6_9AGAM</name>
<organism evidence="1 2">
    <name type="scientific">Auriscalpium vulgare</name>
    <dbReference type="NCBI Taxonomy" id="40419"/>
    <lineage>
        <taxon>Eukaryota</taxon>
        <taxon>Fungi</taxon>
        <taxon>Dikarya</taxon>
        <taxon>Basidiomycota</taxon>
        <taxon>Agaricomycotina</taxon>
        <taxon>Agaricomycetes</taxon>
        <taxon>Russulales</taxon>
        <taxon>Auriscalpiaceae</taxon>
        <taxon>Auriscalpium</taxon>
    </lineage>
</organism>
<dbReference type="Proteomes" id="UP000814033">
    <property type="component" value="Unassembled WGS sequence"/>
</dbReference>
<reference evidence="1" key="1">
    <citation type="submission" date="2021-02" db="EMBL/GenBank/DDBJ databases">
        <authorList>
            <consortium name="DOE Joint Genome Institute"/>
            <person name="Ahrendt S."/>
            <person name="Looney B.P."/>
            <person name="Miyauchi S."/>
            <person name="Morin E."/>
            <person name="Drula E."/>
            <person name="Courty P.E."/>
            <person name="Chicoki N."/>
            <person name="Fauchery L."/>
            <person name="Kohler A."/>
            <person name="Kuo A."/>
            <person name="Labutti K."/>
            <person name="Pangilinan J."/>
            <person name="Lipzen A."/>
            <person name="Riley R."/>
            <person name="Andreopoulos W."/>
            <person name="He G."/>
            <person name="Johnson J."/>
            <person name="Barry K.W."/>
            <person name="Grigoriev I.V."/>
            <person name="Nagy L."/>
            <person name="Hibbett D."/>
            <person name="Henrissat B."/>
            <person name="Matheny P.B."/>
            <person name="Labbe J."/>
            <person name="Martin F."/>
        </authorList>
    </citation>
    <scope>NUCLEOTIDE SEQUENCE</scope>
    <source>
        <strain evidence="1">FP105234-sp</strain>
    </source>
</reference>
<gene>
    <name evidence="1" type="ORF">FA95DRAFT_1562367</name>
</gene>
<sequence>MLATLPVEILDNLAACITSPIDIAAFALTSKTLAAVASPRHTRLRSIVCSRYALCVWQLLATNASLARNVRSLTICGRSSCQVLVPTPCMKCAPGCTHGYAYVGEEYESLDVTRQAERVMIAALKNLSNLVLFDWKAPTSNKVVAHSEPDKQDIWSSLATITSLNVIAISEWDRCPVWGSQLFTLSHLTVFDYTTEMCINSSTPPDCTRLVTMLKDRCPGLEELYLRFESDFHSGVGFAPPDLGESLFTARWSHLMAVGLKRVASTPAAVLSFLAAHPSLRRVHVDEWFGCRPLPDDFEEFDWHAPVALRLVLPSGVLPNLETLHCIPGHATDIIQSILSSQATGGAGVTLAISVDLSIRYDDTLDEFISVTKELPPNMTVSNRADVEVAERSRKRWQARQRLEMPHRH</sequence>
<comment type="caution">
    <text evidence="1">The sequence shown here is derived from an EMBL/GenBank/DDBJ whole genome shotgun (WGS) entry which is preliminary data.</text>
</comment>